<evidence type="ECO:0000313" key="2">
    <source>
        <dbReference type="Proteomes" id="UP000091918"/>
    </source>
</evidence>
<accession>A0A1B7P462</accession>
<proteinExistence type="predicted"/>
<sequence>MTDRGCNLKYPSPLEIHRTSYSVLAPDEAWAPGSLLVTRLSLEKAWKILTTWMDGKSVWLALKGNRAFAKMPQPYSPLGPLFGGSPILESYSATLDSARRPFKIPPYAVIVFMAEARRYLPHPPGLFNCVGLILRI</sequence>
<evidence type="ECO:0000313" key="1">
    <source>
        <dbReference type="EMBL" id="OAX83810.1"/>
    </source>
</evidence>
<keyword evidence="2" id="KW-1185">Reference proteome</keyword>
<comment type="caution">
    <text evidence="1">The sequence shown here is derived from an EMBL/GenBank/DDBJ whole genome shotgun (WGS) entry which is preliminary data.</text>
</comment>
<protein>
    <submittedName>
        <fullName evidence="1">Uncharacterized protein</fullName>
    </submittedName>
</protein>
<dbReference type="EMBL" id="LGUA01000133">
    <property type="protein sequence ID" value="OAX83810.1"/>
    <property type="molecule type" value="Genomic_DNA"/>
</dbReference>
<name>A0A1B7P462_9EURO</name>
<reference evidence="1 2" key="1">
    <citation type="submission" date="2015-07" db="EMBL/GenBank/DDBJ databases">
        <title>Emmonsia species relationships and genome sequence.</title>
        <authorList>
            <person name="Cuomo C.A."/>
            <person name="Schwartz I.S."/>
            <person name="Kenyon C."/>
            <person name="de Hoog G.S."/>
            <person name="Govender N.P."/>
            <person name="Botha A."/>
            <person name="Moreno L."/>
            <person name="de Vries M."/>
            <person name="Munoz J.F."/>
            <person name="Stielow J.B."/>
        </authorList>
    </citation>
    <scope>NUCLEOTIDE SEQUENCE [LARGE SCALE GENOMIC DNA]</scope>
    <source>
        <strain evidence="1 2">CBS 136260</strain>
    </source>
</reference>
<organism evidence="1 2">
    <name type="scientific">Emergomyces africanus</name>
    <dbReference type="NCBI Taxonomy" id="1955775"/>
    <lineage>
        <taxon>Eukaryota</taxon>
        <taxon>Fungi</taxon>
        <taxon>Dikarya</taxon>
        <taxon>Ascomycota</taxon>
        <taxon>Pezizomycotina</taxon>
        <taxon>Eurotiomycetes</taxon>
        <taxon>Eurotiomycetidae</taxon>
        <taxon>Onygenales</taxon>
        <taxon>Ajellomycetaceae</taxon>
        <taxon>Emergomyces</taxon>
    </lineage>
</organism>
<dbReference type="Proteomes" id="UP000091918">
    <property type="component" value="Unassembled WGS sequence"/>
</dbReference>
<dbReference type="AlphaFoldDB" id="A0A1B7P462"/>
<gene>
    <name evidence="1" type="ORF">ACJ72_01831</name>
</gene>